<feature type="region of interest" description="Disordered" evidence="1">
    <location>
        <begin position="41"/>
        <end position="595"/>
    </location>
</feature>
<feature type="compositionally biased region" description="Basic and acidic residues" evidence="1">
    <location>
        <begin position="845"/>
        <end position="859"/>
    </location>
</feature>
<organism evidence="2">
    <name type="scientific">Palpitomonas bilix</name>
    <dbReference type="NCBI Taxonomy" id="652834"/>
    <lineage>
        <taxon>Eukaryota</taxon>
        <taxon>Eukaryota incertae sedis</taxon>
    </lineage>
</organism>
<name>A0A7S3GFB9_9EUKA</name>
<sequence>MEVIASSTVSTAIAGALACVTAASSTSHSFVSSLLGYSNTSSRHASATEGSDANMSEGRASVTPSKPGHTPPKHPLEATARSSISRLSRASVLSSSDDGESETQETVKDLIGDVVRRQLGGGDSIETKEGDEVRNDGEKKGEEEGGLATDAAARTHVEDSDREGKRSSIMSTSNGSDEVGKRPSQSGSFRPTPTKEKKEKKSDDRERRASTSSSTAAANAVGEVVGNEKRGERRRSSAAMFGIKPSSRASSAKGKSREKKNSSEEVEKRRGSKVEDRASRSGEHSQDGRGGEALAMPASSGGDEEGLGSAVEVERKGETEGEMGAPSAVHAPSSMPPSGGIEGETPTKAKPVLEIEVEKITPERRVARPRPRQKRSTSTSSQSGSVVPTTTPSTSNLSSTPLTAEDKLKDTMTVYSNVRIQRPRRGGAGGGGRPMRAQAGKSPASSPTKNEQSATPTNSKVSSLRHEVSQARDQPSAGRGSPKRGEARPKTPEEIEAEERTNKLIEYGKRRAETTVADMNARNASSPPRQRTTPTVSSYVDVSSLDLRRYYSTHQLRRASDTKGEGGKRRKEKTGEGNVEKAEKEAAKGKSLQPIRSKDGRRFVVEIEDDDSNPLVQLEKSGLMSKIREDADRRERGIASPPLRSVSTAVMSASSPIHYPHPPASSSHAHASRGVSKAGAGRPRSQIAALPASATASGSNRWLNEVGHDATSNTAMEVDNYSPPFTHSVGGGGRGGKTALTPISADVKGKGKKGDGRAGARSATPSSSPTSPFAYPLHGEEMEFPSPKRGWESPVMSVDEKQHRRDLLPSAPSPVGMLPALRTGKDGTVVREEGVMHSAAPSPLLDDRGEKTGGGKGEHLPPSNAPSRIYPRRRLRV</sequence>
<feature type="compositionally biased region" description="Basic and acidic residues" evidence="1">
    <location>
        <begin position="558"/>
        <end position="588"/>
    </location>
</feature>
<gene>
    <name evidence="2" type="ORF">PBIL07802_LOCUS26714</name>
</gene>
<feature type="compositionally biased region" description="Low complexity" evidence="1">
    <location>
        <begin position="244"/>
        <end position="253"/>
    </location>
</feature>
<feature type="compositionally biased region" description="Low complexity" evidence="1">
    <location>
        <begin position="759"/>
        <end position="772"/>
    </location>
</feature>
<feature type="compositionally biased region" description="Basic and acidic residues" evidence="1">
    <location>
        <begin position="259"/>
        <end position="290"/>
    </location>
</feature>
<feature type="compositionally biased region" description="Low complexity" evidence="1">
    <location>
        <begin position="376"/>
        <end position="403"/>
    </location>
</feature>
<dbReference type="AlphaFoldDB" id="A0A7S3GFB9"/>
<feature type="compositionally biased region" description="Basic and acidic residues" evidence="1">
    <location>
        <begin position="125"/>
        <end position="143"/>
    </location>
</feature>
<proteinExistence type="predicted"/>
<feature type="compositionally biased region" description="Low complexity" evidence="1">
    <location>
        <begin position="652"/>
        <end position="669"/>
    </location>
</feature>
<dbReference type="EMBL" id="HBIB01040966">
    <property type="protein sequence ID" value="CAE0264410.1"/>
    <property type="molecule type" value="Transcribed_RNA"/>
</dbReference>
<feature type="compositionally biased region" description="Polar residues" evidence="1">
    <location>
        <begin position="522"/>
        <end position="535"/>
    </location>
</feature>
<feature type="compositionally biased region" description="Basic and acidic residues" evidence="1">
    <location>
        <begin position="798"/>
        <end position="807"/>
    </location>
</feature>
<feature type="compositionally biased region" description="Low complexity" evidence="1">
    <location>
        <begin position="536"/>
        <end position="545"/>
    </location>
</feature>
<feature type="region of interest" description="Disordered" evidence="1">
    <location>
        <begin position="626"/>
        <end position="877"/>
    </location>
</feature>
<feature type="compositionally biased region" description="Polar residues" evidence="1">
    <location>
        <begin position="41"/>
        <end position="54"/>
    </location>
</feature>
<feature type="compositionally biased region" description="Basic and acidic residues" evidence="1">
    <location>
        <begin position="345"/>
        <end position="366"/>
    </location>
</feature>
<feature type="compositionally biased region" description="Low complexity" evidence="1">
    <location>
        <begin position="80"/>
        <end position="96"/>
    </location>
</feature>
<evidence type="ECO:0000256" key="1">
    <source>
        <dbReference type="SAM" id="MobiDB-lite"/>
    </source>
</evidence>
<feature type="compositionally biased region" description="Basic and acidic residues" evidence="1">
    <location>
        <begin position="747"/>
        <end position="758"/>
    </location>
</feature>
<feature type="compositionally biased region" description="Low complexity" evidence="1">
    <location>
        <begin position="210"/>
        <end position="225"/>
    </location>
</feature>
<reference evidence="2" key="1">
    <citation type="submission" date="2021-01" db="EMBL/GenBank/DDBJ databases">
        <authorList>
            <person name="Corre E."/>
            <person name="Pelletier E."/>
            <person name="Niang G."/>
            <person name="Scheremetjew M."/>
            <person name="Finn R."/>
            <person name="Kale V."/>
            <person name="Holt S."/>
            <person name="Cochrane G."/>
            <person name="Meng A."/>
            <person name="Brown T."/>
            <person name="Cohen L."/>
        </authorList>
    </citation>
    <scope>NUCLEOTIDE SEQUENCE</scope>
    <source>
        <strain evidence="2">NIES-2562</strain>
    </source>
</reference>
<feature type="compositionally biased region" description="Basic and acidic residues" evidence="1">
    <location>
        <begin position="823"/>
        <end position="835"/>
    </location>
</feature>
<feature type="compositionally biased region" description="Polar residues" evidence="1">
    <location>
        <begin position="443"/>
        <end position="462"/>
    </location>
</feature>
<feature type="compositionally biased region" description="Basic and acidic residues" evidence="1">
    <location>
        <begin position="105"/>
        <end position="116"/>
    </location>
</feature>
<feature type="compositionally biased region" description="Basic and acidic residues" evidence="1">
    <location>
        <begin position="626"/>
        <end position="637"/>
    </location>
</feature>
<feature type="compositionally biased region" description="Basic and acidic residues" evidence="1">
    <location>
        <begin position="193"/>
        <end position="209"/>
    </location>
</feature>
<accession>A0A7S3GFB9</accession>
<protein>
    <submittedName>
        <fullName evidence="2">Uncharacterized protein</fullName>
    </submittedName>
</protein>
<feature type="compositionally biased region" description="Basic and acidic residues" evidence="1">
    <location>
        <begin position="226"/>
        <end position="235"/>
    </location>
</feature>
<feature type="compositionally biased region" description="Basic and acidic residues" evidence="1">
    <location>
        <begin position="483"/>
        <end position="513"/>
    </location>
</feature>
<feature type="compositionally biased region" description="Basic and acidic residues" evidence="1">
    <location>
        <begin position="153"/>
        <end position="166"/>
    </location>
</feature>
<evidence type="ECO:0000313" key="2">
    <source>
        <dbReference type="EMBL" id="CAE0264410.1"/>
    </source>
</evidence>